<organism evidence="2 3">
    <name type="scientific">Dyadobacter jiangsuensis</name>
    <dbReference type="NCBI Taxonomy" id="1591085"/>
    <lineage>
        <taxon>Bacteria</taxon>
        <taxon>Pseudomonadati</taxon>
        <taxon>Bacteroidota</taxon>
        <taxon>Cytophagia</taxon>
        <taxon>Cytophagales</taxon>
        <taxon>Spirosomataceae</taxon>
        <taxon>Dyadobacter</taxon>
    </lineage>
</organism>
<reference evidence="2 3" key="1">
    <citation type="submission" date="2018-03" db="EMBL/GenBank/DDBJ databases">
        <title>Genomic Encyclopedia of Archaeal and Bacterial Type Strains, Phase II (KMG-II): from individual species to whole genera.</title>
        <authorList>
            <person name="Goeker M."/>
        </authorList>
    </citation>
    <scope>NUCLEOTIDE SEQUENCE [LARGE SCALE GENOMIC DNA]</scope>
    <source>
        <strain evidence="2 3">DSM 29057</strain>
    </source>
</reference>
<proteinExistence type="predicted"/>
<dbReference type="Proteomes" id="UP000241964">
    <property type="component" value="Unassembled WGS sequence"/>
</dbReference>
<dbReference type="EMBL" id="PYAS01000013">
    <property type="protein sequence ID" value="PSL24734.1"/>
    <property type="molecule type" value="Genomic_DNA"/>
</dbReference>
<comment type="caution">
    <text evidence="2">The sequence shown here is derived from an EMBL/GenBank/DDBJ whole genome shotgun (WGS) entry which is preliminary data.</text>
</comment>
<name>A0A2P8FSM8_9BACT</name>
<protein>
    <submittedName>
        <fullName evidence="2">Uncharacterized protein DUF3108</fullName>
    </submittedName>
</protein>
<feature type="signal peptide" evidence="1">
    <location>
        <begin position="1"/>
        <end position="21"/>
    </location>
</feature>
<gene>
    <name evidence="2" type="ORF">CLV60_113158</name>
</gene>
<keyword evidence="3" id="KW-1185">Reference proteome</keyword>
<evidence type="ECO:0000313" key="2">
    <source>
        <dbReference type="EMBL" id="PSL24734.1"/>
    </source>
</evidence>
<evidence type="ECO:0000256" key="1">
    <source>
        <dbReference type="SAM" id="SignalP"/>
    </source>
</evidence>
<accession>A0A2P8FSM8</accession>
<dbReference type="AlphaFoldDB" id="A0A2P8FSM8"/>
<evidence type="ECO:0000313" key="3">
    <source>
        <dbReference type="Proteomes" id="UP000241964"/>
    </source>
</evidence>
<sequence>MSMKRSYALLLAISTFTLLFSFRQFDESAEMDRVVHNRSFGTGERVEYRVHYGFINAAEAKVEVSKAVSMINNRPCYRVNVIGRTVGAFDLISRVRDTWRSYIDTTAILPHMFERQIQENKYRKEETVFFNHSKDQAVSNVKDESKTYNVPNNIHDIISGYFFLRTINFDKVREGEIIEVPTFFDGEVYKLRVRYVGRDVIKTKFGKSKVLRLSPQIPTNKFFKGEEPMALWVSDDSNKIPLKAEVDLKIGSLEMDLKSYKGLKRDIAWF</sequence>
<dbReference type="InterPro" id="IPR021457">
    <property type="entry name" value="DUF3108"/>
</dbReference>
<dbReference type="Pfam" id="PF11306">
    <property type="entry name" value="DUF3108"/>
    <property type="match status" value="1"/>
</dbReference>
<keyword evidence="1" id="KW-0732">Signal</keyword>
<feature type="chain" id="PRO_5015148616" evidence="1">
    <location>
        <begin position="22"/>
        <end position="270"/>
    </location>
</feature>